<dbReference type="PROSITE" id="PS00061">
    <property type="entry name" value="ADH_SHORT"/>
    <property type="match status" value="1"/>
</dbReference>
<dbReference type="InterPro" id="IPR020904">
    <property type="entry name" value="Sc_DH/Rdtase_CS"/>
</dbReference>
<dbReference type="SUPFAM" id="SSF51735">
    <property type="entry name" value="NAD(P)-binding Rossmann-fold domains"/>
    <property type="match status" value="1"/>
</dbReference>
<reference evidence="4 5" key="1">
    <citation type="submission" date="2015-06" db="EMBL/GenBank/DDBJ databases">
        <title>Draft genome of the ant-associated black yeast Phialophora attae CBS 131958.</title>
        <authorList>
            <person name="Moreno L.F."/>
            <person name="Stielow B.J."/>
            <person name="de Hoog S."/>
            <person name="Vicente V.A."/>
            <person name="Weiss V.A."/>
            <person name="de Vries M."/>
            <person name="Cruz L.M."/>
            <person name="Souza E.M."/>
        </authorList>
    </citation>
    <scope>NUCLEOTIDE SEQUENCE [LARGE SCALE GENOMIC DNA]</scope>
    <source>
        <strain evidence="4 5">CBS 131958</strain>
    </source>
</reference>
<keyword evidence="5" id="KW-1185">Reference proteome</keyword>
<dbReference type="Proteomes" id="UP000038010">
    <property type="component" value="Unassembled WGS sequence"/>
</dbReference>
<organism evidence="4 5">
    <name type="scientific">Cyphellophora attinorum</name>
    <dbReference type="NCBI Taxonomy" id="1664694"/>
    <lineage>
        <taxon>Eukaryota</taxon>
        <taxon>Fungi</taxon>
        <taxon>Dikarya</taxon>
        <taxon>Ascomycota</taxon>
        <taxon>Pezizomycotina</taxon>
        <taxon>Eurotiomycetes</taxon>
        <taxon>Chaetothyriomycetidae</taxon>
        <taxon>Chaetothyriales</taxon>
        <taxon>Cyphellophoraceae</taxon>
        <taxon>Cyphellophora</taxon>
    </lineage>
</organism>
<dbReference type="EMBL" id="LFJN01000036">
    <property type="protein sequence ID" value="KPI35851.1"/>
    <property type="molecule type" value="Genomic_DNA"/>
</dbReference>
<dbReference type="PANTHER" id="PTHR42760">
    <property type="entry name" value="SHORT-CHAIN DEHYDROGENASES/REDUCTASES FAMILY MEMBER"/>
    <property type="match status" value="1"/>
</dbReference>
<dbReference type="VEuPathDB" id="FungiDB:AB675_11086"/>
<gene>
    <name evidence="4" type="ORF">AB675_11086</name>
</gene>
<dbReference type="AlphaFoldDB" id="A0A0N0NIH7"/>
<keyword evidence="3" id="KW-0560">Oxidoreductase</keyword>
<dbReference type="GeneID" id="28731782"/>
<name>A0A0N0NIH7_9EURO</name>
<dbReference type="InterPro" id="IPR002347">
    <property type="entry name" value="SDR_fam"/>
</dbReference>
<comment type="similarity">
    <text evidence="1">Belongs to the short-chain dehydrogenases/reductases (SDR) family.</text>
</comment>
<keyword evidence="2" id="KW-0521">NADP</keyword>
<comment type="caution">
    <text evidence="4">The sequence shown here is derived from an EMBL/GenBank/DDBJ whole genome shotgun (WGS) entry which is preliminary data.</text>
</comment>
<dbReference type="PRINTS" id="PR00080">
    <property type="entry name" value="SDRFAMILY"/>
</dbReference>
<evidence type="ECO:0000313" key="5">
    <source>
        <dbReference type="Proteomes" id="UP000038010"/>
    </source>
</evidence>
<dbReference type="InterPro" id="IPR036291">
    <property type="entry name" value="NAD(P)-bd_dom_sf"/>
</dbReference>
<dbReference type="STRING" id="1664694.A0A0N0NIH7"/>
<dbReference type="Gene3D" id="3.40.50.720">
    <property type="entry name" value="NAD(P)-binding Rossmann-like Domain"/>
    <property type="match status" value="1"/>
</dbReference>
<protein>
    <submittedName>
        <fullName evidence="4">Putative galactose dehydrogenase GalD</fullName>
    </submittedName>
</protein>
<evidence type="ECO:0000256" key="2">
    <source>
        <dbReference type="ARBA" id="ARBA00022857"/>
    </source>
</evidence>
<dbReference type="PRINTS" id="PR00081">
    <property type="entry name" value="GDHRDH"/>
</dbReference>
<evidence type="ECO:0000313" key="4">
    <source>
        <dbReference type="EMBL" id="KPI35851.1"/>
    </source>
</evidence>
<dbReference type="CDD" id="cd05233">
    <property type="entry name" value="SDR_c"/>
    <property type="match status" value="1"/>
</dbReference>
<sequence>MAAAKRYATYPSLEDRVVLISGGASGIGAALVEAFYKQGSTVVFIDIDDGAANKLIDILTTASSSHTDEKERLVYRHCDLTDLPALEKTAKDILAKFPTISVLINNAAFDKRTATKDVTPEFFDSQIAVNLRHFFFLTQHIAPSMIAAKSGSIINFGSINWVVKSVGMPLYTTCKAAVVGLTRTHAHEYGEHGIRVNSIMPGGIATERQERDNWGPDAKPWMLTQQALKYTMMPDHVARLALFLAADDSDGISNQSYRVDGGWT</sequence>
<dbReference type="FunFam" id="3.40.50.720:FF:000084">
    <property type="entry name" value="Short-chain dehydrogenase reductase"/>
    <property type="match status" value="1"/>
</dbReference>
<proteinExistence type="inferred from homology"/>
<evidence type="ECO:0000256" key="1">
    <source>
        <dbReference type="ARBA" id="ARBA00006484"/>
    </source>
</evidence>
<dbReference type="OrthoDB" id="47007at2759"/>
<dbReference type="PANTHER" id="PTHR42760:SF133">
    <property type="entry name" value="3-OXOACYL-[ACYL-CARRIER-PROTEIN] REDUCTASE"/>
    <property type="match status" value="1"/>
</dbReference>
<dbReference type="Pfam" id="PF13561">
    <property type="entry name" value="adh_short_C2"/>
    <property type="match status" value="1"/>
</dbReference>
<accession>A0A0N0NIH7</accession>
<evidence type="ECO:0000256" key="3">
    <source>
        <dbReference type="ARBA" id="ARBA00023002"/>
    </source>
</evidence>
<dbReference type="RefSeq" id="XP_017995814.1">
    <property type="nucleotide sequence ID" value="XM_018139902.1"/>
</dbReference>
<dbReference type="GO" id="GO:0016616">
    <property type="term" value="F:oxidoreductase activity, acting on the CH-OH group of donors, NAD or NADP as acceptor"/>
    <property type="evidence" value="ECO:0007669"/>
    <property type="project" value="TreeGrafter"/>
</dbReference>